<feature type="compositionally biased region" description="Polar residues" evidence="2">
    <location>
        <begin position="150"/>
        <end position="161"/>
    </location>
</feature>
<dbReference type="Pfam" id="PF08202">
    <property type="entry name" value="MIS13"/>
    <property type="match status" value="1"/>
</dbReference>
<dbReference type="RefSeq" id="XP_073558194.1">
    <property type="nucleotide sequence ID" value="XM_073703010.1"/>
</dbReference>
<reference evidence="3 4" key="1">
    <citation type="submission" date="2018-01" db="EMBL/GenBank/DDBJ databases">
        <title>Genome characterization of the sugarcane-associated fungus Trichoderma ghanense CCMA-1212 and their application in lignocelulose bioconversion.</title>
        <authorList>
            <person name="Steindorff A.S."/>
            <person name="Mendes T.D."/>
            <person name="Vilela E.S.D."/>
            <person name="Rodrigues D.S."/>
            <person name="Formighieri E.F."/>
            <person name="Melo I.S."/>
            <person name="Favaro L.C.L."/>
        </authorList>
    </citation>
    <scope>NUCLEOTIDE SEQUENCE [LARGE SCALE GENOMIC DNA]</scope>
    <source>
        <strain evidence="3 4">CCMA-1212</strain>
    </source>
</reference>
<gene>
    <name evidence="3" type="ORF">CCMA1212_005765</name>
</gene>
<evidence type="ECO:0000313" key="4">
    <source>
        <dbReference type="Proteomes" id="UP001642720"/>
    </source>
</evidence>
<feature type="compositionally biased region" description="Basic residues" evidence="2">
    <location>
        <begin position="126"/>
        <end position="135"/>
    </location>
</feature>
<dbReference type="GeneID" id="300577460"/>
<dbReference type="PANTHER" id="PTHR14778">
    <property type="entry name" value="KINETOCHORE-ASSOCIATED PROTEIN DSN1 HOMOLOG"/>
    <property type="match status" value="1"/>
</dbReference>
<dbReference type="EMBL" id="PPTA01000007">
    <property type="protein sequence ID" value="TFB01993.1"/>
    <property type="molecule type" value="Genomic_DNA"/>
</dbReference>
<keyword evidence="4" id="KW-1185">Reference proteome</keyword>
<feature type="compositionally biased region" description="Low complexity" evidence="2">
    <location>
        <begin position="94"/>
        <end position="103"/>
    </location>
</feature>
<feature type="region of interest" description="Disordered" evidence="2">
    <location>
        <begin position="16"/>
        <end position="237"/>
    </location>
</feature>
<feature type="coiled-coil region" evidence="1">
    <location>
        <begin position="339"/>
        <end position="366"/>
    </location>
</feature>
<evidence type="ECO:0000256" key="2">
    <source>
        <dbReference type="SAM" id="MobiDB-lite"/>
    </source>
</evidence>
<accession>A0ABY2H4M0</accession>
<protein>
    <submittedName>
        <fullName evidence="3">Kinetochore protein mis13</fullName>
    </submittedName>
</protein>
<evidence type="ECO:0000256" key="1">
    <source>
        <dbReference type="SAM" id="Coils"/>
    </source>
</evidence>
<feature type="coiled-coil region" evidence="1">
    <location>
        <begin position="428"/>
        <end position="455"/>
    </location>
</feature>
<dbReference type="Proteomes" id="UP001642720">
    <property type="component" value="Unassembled WGS sequence"/>
</dbReference>
<dbReference type="InterPro" id="IPR013218">
    <property type="entry name" value="Dsn1/Mis13"/>
</dbReference>
<feature type="compositionally biased region" description="Low complexity" evidence="2">
    <location>
        <begin position="221"/>
        <end position="237"/>
    </location>
</feature>
<proteinExistence type="predicted"/>
<name>A0ABY2H4M0_9HYPO</name>
<dbReference type="PANTHER" id="PTHR14778:SF2">
    <property type="entry name" value="KINETOCHORE-ASSOCIATED PROTEIN DSN1 HOMOLOG"/>
    <property type="match status" value="1"/>
</dbReference>
<sequence>MTTLVTLRQPLELLSMSDQPVRRSKRQPAADYEQDDDFQFVRKSKKAKTAEPQPAVALPVRKSSRGRPSAAAVAARERAARESIGSDEQVDLIAAATTTTTTTKKSSFRRKAAKDDALQDEPPAKVSKKGTRKSSRLSNDDASFEEQQAPPRTNGSSTTQVRTKKASKPKAPPPVIQEEEGDASMAESPVHETALGPTRIALPMSDTPIINRNKEMRKKGANGSRRSSLGSRGRRASSLIENGQAAIPHREVSASAFYKHIEADLLEPRRMKQLLIWCGERALSAKPRGTANSGAVLGARAIQDQLLKDFASRSEFSDWFNREDHAPKAPVVMKPNPRNAELDEKMAVLQARIKRLQEEKKAWLAIRKPPPEQPPLFTPQEKDADTITLPDFDLLDPDEGQIRGFLVDETNSFASIRSQTQARLRRIQSSLEFEVDQLADNVHKLEQRVKVAGKEADRVLALSAARLKEREERERKRAGTRDLPILVVLRSLSSILPEGGG</sequence>
<evidence type="ECO:0000313" key="3">
    <source>
        <dbReference type="EMBL" id="TFB01993.1"/>
    </source>
</evidence>
<keyword evidence="1" id="KW-0175">Coiled coil</keyword>
<organism evidence="3 4">
    <name type="scientific">Trichoderma ghanense</name>
    <dbReference type="NCBI Taxonomy" id="65468"/>
    <lineage>
        <taxon>Eukaryota</taxon>
        <taxon>Fungi</taxon>
        <taxon>Dikarya</taxon>
        <taxon>Ascomycota</taxon>
        <taxon>Pezizomycotina</taxon>
        <taxon>Sordariomycetes</taxon>
        <taxon>Hypocreomycetidae</taxon>
        <taxon>Hypocreales</taxon>
        <taxon>Hypocreaceae</taxon>
        <taxon>Trichoderma</taxon>
    </lineage>
</organism>
<comment type="caution">
    <text evidence="3">The sequence shown here is derived from an EMBL/GenBank/DDBJ whole genome shotgun (WGS) entry which is preliminary data.</text>
</comment>